<dbReference type="InterPro" id="IPR026116">
    <property type="entry name" value="GT18_cat"/>
</dbReference>
<evidence type="ECO:0000313" key="17">
    <source>
        <dbReference type="EnsemblMetazoa" id="HelroP115589"/>
    </source>
</evidence>
<keyword evidence="10" id="KW-0333">Golgi apparatus</keyword>
<evidence type="ECO:0000256" key="7">
    <source>
        <dbReference type="ARBA" id="ARBA00022692"/>
    </source>
</evidence>
<keyword evidence="8" id="KW-0735">Signal-anchor</keyword>
<evidence type="ECO:0000256" key="3">
    <source>
        <dbReference type="ARBA" id="ARBA00007477"/>
    </source>
</evidence>
<evidence type="ECO:0000256" key="5">
    <source>
        <dbReference type="ARBA" id="ARBA00022676"/>
    </source>
</evidence>
<evidence type="ECO:0000256" key="2">
    <source>
        <dbReference type="ARBA" id="ARBA00004922"/>
    </source>
</evidence>
<dbReference type="InParanoid" id="T1EG95"/>
<dbReference type="CTD" id="20195597"/>
<evidence type="ECO:0000256" key="11">
    <source>
        <dbReference type="ARBA" id="ARBA00023136"/>
    </source>
</evidence>
<evidence type="ECO:0000313" key="16">
    <source>
        <dbReference type="EMBL" id="ESN93534.1"/>
    </source>
</evidence>
<dbReference type="PANTHER" id="PTHR15075:SF2">
    <property type="entry name" value="ALPHA-1,6-MANNOSYLGLYCOPROTEIN 6-BETA-N-ACETYLGLUCOSAMINYLTRANSFERASE"/>
    <property type="match status" value="1"/>
</dbReference>
<evidence type="ECO:0000256" key="9">
    <source>
        <dbReference type="ARBA" id="ARBA00022989"/>
    </source>
</evidence>
<dbReference type="GO" id="GO:0005794">
    <property type="term" value="C:Golgi apparatus"/>
    <property type="evidence" value="ECO:0000318"/>
    <property type="project" value="GO_Central"/>
</dbReference>
<keyword evidence="9 14" id="KW-1133">Transmembrane helix</keyword>
<dbReference type="AlphaFoldDB" id="T1EG95"/>
<dbReference type="PANTHER" id="PTHR15075">
    <property type="entry name" value="ALPHA-MANNOSIDE BETA-1,6-N-ACETYLGLUCOSAMINYLTRANSFERASE"/>
    <property type="match status" value="1"/>
</dbReference>
<keyword evidence="5" id="KW-0328">Glycosyltransferase</keyword>
<dbReference type="OMA" id="IGHHLEV"/>
<reference evidence="18" key="1">
    <citation type="submission" date="2012-12" db="EMBL/GenBank/DDBJ databases">
        <authorList>
            <person name="Hellsten U."/>
            <person name="Grimwood J."/>
            <person name="Chapman J.A."/>
            <person name="Shapiro H."/>
            <person name="Aerts A."/>
            <person name="Otillar R.P."/>
            <person name="Terry A.Y."/>
            <person name="Boore J.L."/>
            <person name="Simakov O."/>
            <person name="Marletaz F."/>
            <person name="Cho S.-J."/>
            <person name="Edsinger-Gonzales E."/>
            <person name="Havlak P."/>
            <person name="Kuo D.-H."/>
            <person name="Larsson T."/>
            <person name="Lv J."/>
            <person name="Arendt D."/>
            <person name="Savage R."/>
            <person name="Osoegawa K."/>
            <person name="de Jong P."/>
            <person name="Lindberg D.R."/>
            <person name="Seaver E.C."/>
            <person name="Weisblat D.A."/>
            <person name="Putnam N.H."/>
            <person name="Grigoriev I.V."/>
            <person name="Rokhsar D.S."/>
        </authorList>
    </citation>
    <scope>NUCLEOTIDE SEQUENCE</scope>
</reference>
<protein>
    <recommendedName>
        <fullName evidence="4">alpha-1,6-mannosyl-glycoprotein 6-beta-N-acetylglucosaminyltransferase</fullName>
        <ecNumber evidence="4">2.4.1.155</ecNumber>
    </recommendedName>
</protein>
<dbReference type="HOGENOM" id="CLU_016749_1_0_1"/>
<dbReference type="Proteomes" id="UP000015101">
    <property type="component" value="Unassembled WGS sequence"/>
</dbReference>
<dbReference type="GeneID" id="20195597"/>
<dbReference type="RefSeq" id="XP_009028394.1">
    <property type="nucleotide sequence ID" value="XM_009030146.1"/>
</dbReference>
<dbReference type="Pfam" id="PF15024">
    <property type="entry name" value="Glyco_transf_18"/>
    <property type="match status" value="1"/>
</dbReference>
<dbReference type="EC" id="2.4.1.155" evidence="4"/>
<comment type="pathway">
    <text evidence="2">Protein modification; protein glycosylation.</text>
</comment>
<keyword evidence="7 14" id="KW-0812">Transmembrane</keyword>
<comment type="catalytic activity">
    <reaction evidence="13">
        <text>N(4)-{beta-D-GlcNAc-(1-&gt;2)-[beta-D-GlcNAc-(1-&gt;4)]-alpha-D-Man-(1-&gt;3)-[beta-D-GlcNAc-(1-&gt;2)-alpha-D-Man-(1-&gt;6)]-beta-D-Man-(1-&gt;4)-beta-D-GlcNAc-(1-&gt;4)-beta-D-GlcNAc}-L-asparaginyl-[protein] + UDP-N-acetyl-alpha-D-glucosamine = N(4)-{beta-D-GlcNAc-(1-&gt;2)-[beta-D-GlcNAc-(1-&gt;4)]-alpha-D-Man-(1-&gt;3)-[beta-D-GlcNAc-(1-&gt;2)-[beta-D-GlcNAc-(1-&gt;6)]-alpha-D-Man-(1-&gt;6)]-beta-D-Man-(1-&gt;4)-beta-D-GlcNAc-(1-&gt;4)-beta-D-GlcNAc}-L-asparaginyl-[protein] + UDP + H(+)</text>
        <dbReference type="Rhea" id="RHEA:16921"/>
        <dbReference type="Rhea" id="RHEA-COMP:14374"/>
        <dbReference type="Rhea" id="RHEA-COMP:14377"/>
        <dbReference type="ChEBI" id="CHEBI:15378"/>
        <dbReference type="ChEBI" id="CHEBI:57705"/>
        <dbReference type="ChEBI" id="CHEBI:58223"/>
        <dbReference type="ChEBI" id="CHEBI:139507"/>
        <dbReference type="ChEBI" id="CHEBI:139510"/>
        <dbReference type="EC" id="2.4.1.155"/>
    </reaction>
</comment>
<dbReference type="KEGG" id="hro:HELRODRAFT_115589"/>
<name>T1EG95_HELRO</name>
<evidence type="ECO:0000256" key="8">
    <source>
        <dbReference type="ARBA" id="ARBA00022968"/>
    </source>
</evidence>
<feature type="domain" description="Glycosyltransferase family 18 catalytic" evidence="15">
    <location>
        <begin position="15"/>
        <end position="582"/>
    </location>
</feature>
<proteinExistence type="inferred from homology"/>
<dbReference type="GO" id="GO:0000139">
    <property type="term" value="C:Golgi membrane"/>
    <property type="evidence" value="ECO:0007669"/>
    <property type="project" value="UniProtKB-SubCell"/>
</dbReference>
<keyword evidence="18" id="KW-1185">Reference proteome</keyword>
<organism evidence="17 18">
    <name type="scientific">Helobdella robusta</name>
    <name type="common">Californian leech</name>
    <dbReference type="NCBI Taxonomy" id="6412"/>
    <lineage>
        <taxon>Eukaryota</taxon>
        <taxon>Metazoa</taxon>
        <taxon>Spiralia</taxon>
        <taxon>Lophotrochozoa</taxon>
        <taxon>Annelida</taxon>
        <taxon>Clitellata</taxon>
        <taxon>Hirudinea</taxon>
        <taxon>Rhynchobdellida</taxon>
        <taxon>Glossiphoniidae</taxon>
        <taxon>Helobdella</taxon>
    </lineage>
</organism>
<feature type="transmembrane region" description="Helical" evidence="14">
    <location>
        <begin position="202"/>
        <end position="224"/>
    </location>
</feature>
<comment type="subcellular location">
    <subcellularLocation>
        <location evidence="1">Golgi apparatus membrane</location>
        <topology evidence="1">Single-pass type II membrane protein</topology>
    </subcellularLocation>
</comment>
<dbReference type="InterPro" id="IPR052105">
    <property type="entry name" value="MGAT5_Glycosyltransferase"/>
</dbReference>
<sequence length="597" mass="68340">MNEQWMVQSWKTDPCYAEYGVDGGMCSIRYYLSEIENWCPPLPANSTFKPITHKASWNKNLTQLLSLINQSESKDNYAWIMDRIERSLWHLWSDAVVSFQRDKEFLLDNKMRSKRKILIYLGFLSKKSGFRIQQSATAGGPLGELVQWSDILSALFTMGHELIVTSEYEELVGLVLCVCVCVCVCVIFIFRSVFFLCFFTSSLYLLSFVFSASWFVCFCLLRIIDTFGTEAPYNSLTYSKKFKNLKTAWGGQELDLRQFYTMFPHSPDNSFMGFVVEQHLNTTESRSIERKQQALVYGKSLYMWSGMQDYLSVISKHVEIHATVFTNSNEAHLLPSFVHNHGILSGPDLHRLLSESKLFIGMGFPYEGPAPLEAIAAGCVFINPKFNPPHSSLNTKFFKGKPTARELTSQHPYTEHFISNPNVFTVDISNLKEVERVVKQALQLIDTNKVKPYLPFEFTHKGMLQRLNAYMEHQDFCTPHKNIWPPVRAVRLLVSESGQSCKDACWSRNMTCEPSHFRRINKPQTFEHLFSSSSSAARPYTGEAELHHPSVSEKLGTCYLQGDNLLFSCVSRTEGYLRVCPCRNFLRGQIALCPDCL</sequence>
<evidence type="ECO:0000313" key="18">
    <source>
        <dbReference type="Proteomes" id="UP000015101"/>
    </source>
</evidence>
<evidence type="ECO:0000256" key="1">
    <source>
        <dbReference type="ARBA" id="ARBA00004323"/>
    </source>
</evidence>
<evidence type="ECO:0000256" key="13">
    <source>
        <dbReference type="ARBA" id="ARBA00048243"/>
    </source>
</evidence>
<dbReference type="STRING" id="6412.T1EG95"/>
<dbReference type="UniPathway" id="UPA00378"/>
<accession>T1EG95</accession>
<dbReference type="EMBL" id="AMQM01007388">
    <property type="status" value="NOT_ANNOTATED_CDS"/>
    <property type="molecule type" value="Genomic_DNA"/>
</dbReference>
<reference evidence="17" key="3">
    <citation type="submission" date="2015-06" db="UniProtKB">
        <authorList>
            <consortium name="EnsemblMetazoa"/>
        </authorList>
    </citation>
    <scope>IDENTIFICATION</scope>
</reference>
<evidence type="ECO:0000256" key="10">
    <source>
        <dbReference type="ARBA" id="ARBA00023034"/>
    </source>
</evidence>
<evidence type="ECO:0000256" key="4">
    <source>
        <dbReference type="ARBA" id="ARBA00012671"/>
    </source>
</evidence>
<feature type="transmembrane region" description="Helical" evidence="14">
    <location>
        <begin position="171"/>
        <end position="190"/>
    </location>
</feature>
<evidence type="ECO:0000256" key="6">
    <source>
        <dbReference type="ARBA" id="ARBA00022679"/>
    </source>
</evidence>
<keyword evidence="6" id="KW-0808">Transferase</keyword>
<comment type="similarity">
    <text evidence="3">Belongs to the glycosyltransferase 18 family.</text>
</comment>
<dbReference type="OrthoDB" id="2113294at2759"/>
<keyword evidence="12" id="KW-0325">Glycoprotein</keyword>
<keyword evidence="11 14" id="KW-0472">Membrane</keyword>
<evidence type="ECO:0000259" key="15">
    <source>
        <dbReference type="Pfam" id="PF15024"/>
    </source>
</evidence>
<reference evidence="16 18" key="2">
    <citation type="journal article" date="2013" name="Nature">
        <title>Insights into bilaterian evolution from three spiralian genomes.</title>
        <authorList>
            <person name="Simakov O."/>
            <person name="Marletaz F."/>
            <person name="Cho S.J."/>
            <person name="Edsinger-Gonzales E."/>
            <person name="Havlak P."/>
            <person name="Hellsten U."/>
            <person name="Kuo D.H."/>
            <person name="Larsson T."/>
            <person name="Lv J."/>
            <person name="Arendt D."/>
            <person name="Savage R."/>
            <person name="Osoegawa K."/>
            <person name="de Jong P."/>
            <person name="Grimwood J."/>
            <person name="Chapman J.A."/>
            <person name="Shapiro H."/>
            <person name="Aerts A."/>
            <person name="Otillar R.P."/>
            <person name="Terry A.Y."/>
            <person name="Boore J.L."/>
            <person name="Grigoriev I.V."/>
            <person name="Lindberg D.R."/>
            <person name="Seaver E.C."/>
            <person name="Weisblat D.A."/>
            <person name="Putnam N.H."/>
            <person name="Rokhsar D.S."/>
        </authorList>
    </citation>
    <scope>NUCLEOTIDE SEQUENCE</scope>
</reference>
<gene>
    <name evidence="17" type="primary">20195597</name>
    <name evidence="16" type="ORF">HELRODRAFT_115589</name>
</gene>
<dbReference type="EMBL" id="AMQM01007387">
    <property type="status" value="NOT_ANNOTATED_CDS"/>
    <property type="molecule type" value="Genomic_DNA"/>
</dbReference>
<dbReference type="GO" id="GO:0006487">
    <property type="term" value="P:protein N-linked glycosylation"/>
    <property type="evidence" value="ECO:0000318"/>
    <property type="project" value="GO_Central"/>
</dbReference>
<dbReference type="EMBL" id="KB097605">
    <property type="protein sequence ID" value="ESN93534.1"/>
    <property type="molecule type" value="Genomic_DNA"/>
</dbReference>
<dbReference type="EnsemblMetazoa" id="HelroT115589">
    <property type="protein sequence ID" value="HelroP115589"/>
    <property type="gene ID" value="HelroG115589"/>
</dbReference>
<evidence type="ECO:0000256" key="14">
    <source>
        <dbReference type="SAM" id="Phobius"/>
    </source>
</evidence>
<dbReference type="GO" id="GO:0030144">
    <property type="term" value="F:alpha-1,6-mannosylglycoprotein 6-beta-N-acetylglucosaminyltransferase activity"/>
    <property type="evidence" value="ECO:0000318"/>
    <property type="project" value="GO_Central"/>
</dbReference>
<evidence type="ECO:0000256" key="12">
    <source>
        <dbReference type="ARBA" id="ARBA00023180"/>
    </source>
</evidence>
<dbReference type="eggNOG" id="ENOG502QTNG">
    <property type="taxonomic scope" value="Eukaryota"/>
</dbReference>